<evidence type="ECO:0000256" key="7">
    <source>
        <dbReference type="ARBA" id="ARBA00023136"/>
    </source>
</evidence>
<keyword evidence="5 8" id="KW-0812">Transmembrane</keyword>
<evidence type="ECO:0000313" key="10">
    <source>
        <dbReference type="Proteomes" id="UP000002218"/>
    </source>
</evidence>
<dbReference type="KEGG" id="nml:Namu_5231"/>
<dbReference type="PANTHER" id="PTHR30472:SF41">
    <property type="entry name" value="TRANSPORT SYSTEM PERMEASE PROTEIN"/>
    <property type="match status" value="1"/>
</dbReference>
<comment type="subcellular location">
    <subcellularLocation>
        <location evidence="1">Cell membrane</location>
        <topology evidence="1">Multi-pass membrane protein</topology>
    </subcellularLocation>
</comment>
<feature type="transmembrane region" description="Helical" evidence="8">
    <location>
        <begin position="258"/>
        <end position="280"/>
    </location>
</feature>
<dbReference type="OrthoDB" id="9782305at2"/>
<proteinExistence type="inferred from homology"/>
<dbReference type="CDD" id="cd06550">
    <property type="entry name" value="TM_ABC_iron-siderophores_like"/>
    <property type="match status" value="1"/>
</dbReference>
<evidence type="ECO:0000256" key="4">
    <source>
        <dbReference type="ARBA" id="ARBA00022475"/>
    </source>
</evidence>
<name>C8XCA3_NAKMY</name>
<sequence length="346" mass="34197" precursor="true">MRHRPALVLGALAALTLVSAVLAVGVGSVPIPPSTTLRFFTGGPVDPTAAVLLQQVRLPRAGTAILAGVGLAVAGLLMQTLFANPLADPFILGVSSGASLGVAIAVLGGGTLAGGFVAGLGLTGRAGLVTAAAIGALAVLMLVLLLGRWVRSVVALLLIGVMIGSATTALVSLLLAFSAPDRIQKYVLWGLGSVSGTTWPDLAFLAPAVLVGVGLAAWIAPSLNAMLLGERYAASMGVAVGRVRTAGIVATAVMAGAVTAFCGPIAFVGIAVPHLARLALGRADHRWLVPACALMGAVVLQLCSVIAQLPGSDGVLPLNVVTAAIGAPVVIAALLRSRTLAAGAAA</sequence>
<evidence type="ECO:0000256" key="6">
    <source>
        <dbReference type="ARBA" id="ARBA00022989"/>
    </source>
</evidence>
<keyword evidence="6 8" id="KW-1133">Transmembrane helix</keyword>
<dbReference type="Gene3D" id="1.10.3470.10">
    <property type="entry name" value="ABC transporter involved in vitamin B12 uptake, BtuC"/>
    <property type="match status" value="1"/>
</dbReference>
<keyword evidence="7 8" id="KW-0472">Membrane</keyword>
<reference evidence="9 10" key="2">
    <citation type="journal article" date="2010" name="Stand. Genomic Sci.">
        <title>Complete genome sequence of Nakamurella multipartita type strain (Y-104).</title>
        <authorList>
            <person name="Tice H."/>
            <person name="Mayilraj S."/>
            <person name="Sims D."/>
            <person name="Lapidus A."/>
            <person name="Nolan M."/>
            <person name="Lucas S."/>
            <person name="Glavina Del Rio T."/>
            <person name="Copeland A."/>
            <person name="Cheng J.F."/>
            <person name="Meincke L."/>
            <person name="Bruce D."/>
            <person name="Goodwin L."/>
            <person name="Pitluck S."/>
            <person name="Ivanova N."/>
            <person name="Mavromatis K."/>
            <person name="Ovchinnikova G."/>
            <person name="Pati A."/>
            <person name="Chen A."/>
            <person name="Palaniappan K."/>
            <person name="Land M."/>
            <person name="Hauser L."/>
            <person name="Chang Y.J."/>
            <person name="Jeffries C.D."/>
            <person name="Detter J.C."/>
            <person name="Brettin T."/>
            <person name="Rohde M."/>
            <person name="Goker M."/>
            <person name="Bristow J."/>
            <person name="Eisen J.A."/>
            <person name="Markowitz V."/>
            <person name="Hugenholtz P."/>
            <person name="Kyrpides N.C."/>
            <person name="Klenk H.P."/>
            <person name="Chen F."/>
        </authorList>
    </citation>
    <scope>NUCLEOTIDE SEQUENCE [LARGE SCALE GENOMIC DNA]</scope>
    <source>
        <strain evidence="10">ATCC 700099 / DSM 44233 / CIP 104796 / JCM 9543 / NBRC 105858 / Y-104</strain>
    </source>
</reference>
<dbReference type="InterPro" id="IPR037294">
    <property type="entry name" value="ABC_BtuC-like"/>
</dbReference>
<accession>C8XCA3</accession>
<dbReference type="HOGENOM" id="CLU_013016_0_0_11"/>
<organism evidence="9 10">
    <name type="scientific">Nakamurella multipartita (strain ATCC 700099 / DSM 44233 / CIP 104796 / JCM 9543 / NBRC 105858 / Y-104)</name>
    <name type="common">Microsphaera multipartita</name>
    <dbReference type="NCBI Taxonomy" id="479431"/>
    <lineage>
        <taxon>Bacteria</taxon>
        <taxon>Bacillati</taxon>
        <taxon>Actinomycetota</taxon>
        <taxon>Actinomycetes</taxon>
        <taxon>Nakamurellales</taxon>
        <taxon>Nakamurellaceae</taxon>
        <taxon>Nakamurella</taxon>
    </lineage>
</organism>
<dbReference type="Pfam" id="PF01032">
    <property type="entry name" value="FecCD"/>
    <property type="match status" value="1"/>
</dbReference>
<keyword evidence="3" id="KW-0813">Transport</keyword>
<dbReference type="InterPro" id="IPR000522">
    <property type="entry name" value="ABC_transptr_permease_BtuC"/>
</dbReference>
<dbReference type="RefSeq" id="WP_015750303.1">
    <property type="nucleotide sequence ID" value="NC_013235.1"/>
</dbReference>
<dbReference type="PANTHER" id="PTHR30472">
    <property type="entry name" value="FERRIC ENTEROBACTIN TRANSPORT SYSTEM PERMEASE PROTEIN"/>
    <property type="match status" value="1"/>
</dbReference>
<dbReference type="EMBL" id="CP001737">
    <property type="protein sequence ID" value="ACV81497.1"/>
    <property type="molecule type" value="Genomic_DNA"/>
</dbReference>
<feature type="transmembrane region" description="Helical" evidence="8">
    <location>
        <begin position="90"/>
        <end position="120"/>
    </location>
</feature>
<feature type="transmembrane region" description="Helical" evidence="8">
    <location>
        <begin position="153"/>
        <end position="179"/>
    </location>
</feature>
<dbReference type="GO" id="GO:0022857">
    <property type="term" value="F:transmembrane transporter activity"/>
    <property type="evidence" value="ECO:0007669"/>
    <property type="project" value="InterPro"/>
</dbReference>
<gene>
    <name evidence="9" type="ordered locus">Namu_5231</name>
</gene>
<feature type="transmembrane region" description="Helical" evidence="8">
    <location>
        <begin position="199"/>
        <end position="220"/>
    </location>
</feature>
<dbReference type="AlphaFoldDB" id="C8XCA3"/>
<dbReference type="eggNOG" id="COG0609">
    <property type="taxonomic scope" value="Bacteria"/>
</dbReference>
<evidence type="ECO:0000256" key="5">
    <source>
        <dbReference type="ARBA" id="ARBA00022692"/>
    </source>
</evidence>
<comment type="similarity">
    <text evidence="2">Belongs to the binding-protein-dependent transport system permease family. FecCD subfamily.</text>
</comment>
<keyword evidence="10" id="KW-1185">Reference proteome</keyword>
<dbReference type="GO" id="GO:0005886">
    <property type="term" value="C:plasma membrane"/>
    <property type="evidence" value="ECO:0007669"/>
    <property type="project" value="UniProtKB-SubCell"/>
</dbReference>
<dbReference type="GO" id="GO:0033214">
    <property type="term" value="P:siderophore-iron import into cell"/>
    <property type="evidence" value="ECO:0007669"/>
    <property type="project" value="TreeGrafter"/>
</dbReference>
<evidence type="ECO:0000256" key="3">
    <source>
        <dbReference type="ARBA" id="ARBA00022448"/>
    </source>
</evidence>
<feature type="transmembrane region" description="Helical" evidence="8">
    <location>
        <begin position="61"/>
        <end position="78"/>
    </location>
</feature>
<feature type="transmembrane region" description="Helical" evidence="8">
    <location>
        <begin position="287"/>
        <end position="309"/>
    </location>
</feature>
<evidence type="ECO:0000313" key="9">
    <source>
        <dbReference type="EMBL" id="ACV81497.1"/>
    </source>
</evidence>
<evidence type="ECO:0000256" key="8">
    <source>
        <dbReference type="SAM" id="Phobius"/>
    </source>
</evidence>
<evidence type="ECO:0000256" key="2">
    <source>
        <dbReference type="ARBA" id="ARBA00007935"/>
    </source>
</evidence>
<feature type="transmembrane region" description="Helical" evidence="8">
    <location>
        <begin position="315"/>
        <end position="335"/>
    </location>
</feature>
<dbReference type="SUPFAM" id="SSF81345">
    <property type="entry name" value="ABC transporter involved in vitamin B12 uptake, BtuC"/>
    <property type="match status" value="1"/>
</dbReference>
<feature type="transmembrane region" description="Helical" evidence="8">
    <location>
        <begin position="126"/>
        <end position="146"/>
    </location>
</feature>
<dbReference type="InParanoid" id="C8XCA3"/>
<dbReference type="Proteomes" id="UP000002218">
    <property type="component" value="Chromosome"/>
</dbReference>
<protein>
    <submittedName>
        <fullName evidence="9">Transport system permease protein</fullName>
    </submittedName>
</protein>
<evidence type="ECO:0000256" key="1">
    <source>
        <dbReference type="ARBA" id="ARBA00004651"/>
    </source>
</evidence>
<keyword evidence="4" id="KW-1003">Cell membrane</keyword>
<dbReference type="STRING" id="479431.Namu_5231"/>
<reference evidence="10" key="1">
    <citation type="submission" date="2009-09" db="EMBL/GenBank/DDBJ databases">
        <title>The complete genome of Nakamurella multipartita DSM 44233.</title>
        <authorList>
            <consortium name="US DOE Joint Genome Institute (JGI-PGF)"/>
            <person name="Lucas S."/>
            <person name="Copeland A."/>
            <person name="Lapidus A."/>
            <person name="Glavina del Rio T."/>
            <person name="Dalin E."/>
            <person name="Tice H."/>
            <person name="Bruce D."/>
            <person name="Goodwin L."/>
            <person name="Pitluck S."/>
            <person name="Kyrpides N."/>
            <person name="Mavromatis K."/>
            <person name="Ivanova N."/>
            <person name="Ovchinnikova G."/>
            <person name="Sims D."/>
            <person name="Meincke L."/>
            <person name="Brettin T."/>
            <person name="Detter J.C."/>
            <person name="Han C."/>
            <person name="Larimer F."/>
            <person name="Land M."/>
            <person name="Hauser L."/>
            <person name="Markowitz V."/>
            <person name="Cheng J.-F."/>
            <person name="Hugenholtz P."/>
            <person name="Woyke T."/>
            <person name="Wu D."/>
            <person name="Klenk H.-P."/>
            <person name="Eisen J.A."/>
        </authorList>
    </citation>
    <scope>NUCLEOTIDE SEQUENCE [LARGE SCALE GENOMIC DNA]</scope>
    <source>
        <strain evidence="10">ATCC 700099 / DSM 44233 / CIP 104796 / JCM 9543 / NBRC 105858 / Y-104</strain>
    </source>
</reference>